<evidence type="ECO:0000313" key="3">
    <source>
        <dbReference type="EMBL" id="AKE60179.1"/>
    </source>
</evidence>
<dbReference type="PATRIC" id="fig|1261127.3.peg.3618"/>
<dbReference type="GO" id="GO:0006043">
    <property type="term" value="P:glucosamine catabolic process"/>
    <property type="evidence" value="ECO:0007669"/>
    <property type="project" value="TreeGrafter"/>
</dbReference>
<dbReference type="InterPro" id="IPR037171">
    <property type="entry name" value="NagB/RpiA_transferase-like"/>
</dbReference>
<dbReference type="InterPro" id="IPR004547">
    <property type="entry name" value="Glucosamine6P_isomerase"/>
</dbReference>
<dbReference type="Proteomes" id="UP000034085">
    <property type="component" value="Chromosome"/>
</dbReference>
<dbReference type="PANTHER" id="PTHR11280">
    <property type="entry name" value="GLUCOSAMINE-6-PHOSPHATE ISOMERASE"/>
    <property type="match status" value="1"/>
</dbReference>
<dbReference type="Gene3D" id="3.40.50.1360">
    <property type="match status" value="1"/>
</dbReference>
<evidence type="ECO:0000256" key="1">
    <source>
        <dbReference type="ARBA" id="ARBA00022801"/>
    </source>
</evidence>
<sequence length="239" mass="26549">MQCIQYCDHYDALSDRASERLIQVIQDKPDATICLATGATPELTYRFFVEKIQQHHVDIRNVTFVKLDEWVGIPLHAPGTCESFLQQHIVQPLGLRPEQLIGFQSENIDEAECERVTDLIASRGGLDLCVLGIGKNGHLGLNEPGTALEPFCHISRLDEQTRHHDMLKSAGRPVTHGITLGLKEILNAKEILLLIAGEGKQAAVEKYLTTAVTTAIPASFLWLHDNTTCLLDGSRYSDR</sequence>
<dbReference type="NCBIfam" id="NF007291">
    <property type="entry name" value="PRK09762.1"/>
    <property type="match status" value="1"/>
</dbReference>
<dbReference type="RefSeq" id="WP_046487638.1">
    <property type="nucleotide sequence ID" value="NZ_CP011132.1"/>
</dbReference>
<organism evidence="3 4">
    <name type="scientific">Citrobacter amalonaticus Y19</name>
    <dbReference type="NCBI Taxonomy" id="1261127"/>
    <lineage>
        <taxon>Bacteria</taxon>
        <taxon>Pseudomonadati</taxon>
        <taxon>Pseudomonadota</taxon>
        <taxon>Gammaproteobacteria</taxon>
        <taxon>Enterobacterales</taxon>
        <taxon>Enterobacteriaceae</taxon>
        <taxon>Citrobacter</taxon>
    </lineage>
</organism>
<proteinExistence type="predicted"/>
<dbReference type="InterPro" id="IPR018321">
    <property type="entry name" value="Glucosamine6P_isomerase_CS"/>
</dbReference>
<dbReference type="KEGG" id="cama:F384_17290"/>
<feature type="domain" description="Glucosamine/galactosamine-6-phosphate isomerase" evidence="2">
    <location>
        <begin position="11"/>
        <end position="224"/>
    </location>
</feature>
<dbReference type="HOGENOM" id="CLU_049611_1_1_6"/>
<accession>A0A0F6TX33</accession>
<dbReference type="GO" id="GO:0042802">
    <property type="term" value="F:identical protein binding"/>
    <property type="evidence" value="ECO:0007669"/>
    <property type="project" value="TreeGrafter"/>
</dbReference>
<name>A0A0F6TX33_CITAM</name>
<dbReference type="GO" id="GO:0005829">
    <property type="term" value="C:cytosol"/>
    <property type="evidence" value="ECO:0007669"/>
    <property type="project" value="TreeGrafter"/>
</dbReference>
<dbReference type="PANTHER" id="PTHR11280:SF5">
    <property type="entry name" value="GLUCOSAMINE-6-PHOSPHATE ISOMERASE"/>
    <property type="match status" value="1"/>
</dbReference>
<reference evidence="3 4" key="1">
    <citation type="journal article" date="2013" name="Appl. Microbiol. Biotechnol.">
        <title>Glycerol assimilation and production of 1,3-propanediol by Citrobacter amalonaticus Y19.</title>
        <authorList>
            <person name="Ainala S.K."/>
            <person name="Ashok S."/>
            <person name="Ko Y."/>
            <person name="Park S."/>
        </authorList>
    </citation>
    <scope>NUCLEOTIDE SEQUENCE [LARGE SCALE GENOMIC DNA]</scope>
    <source>
        <strain evidence="3 4">Y19</strain>
    </source>
</reference>
<protein>
    <submittedName>
        <fullName evidence="3">Galactosamine-6-phosphate isomerase</fullName>
    </submittedName>
</protein>
<evidence type="ECO:0000313" key="4">
    <source>
        <dbReference type="Proteomes" id="UP000034085"/>
    </source>
</evidence>
<dbReference type="GO" id="GO:0016853">
    <property type="term" value="F:isomerase activity"/>
    <property type="evidence" value="ECO:0007669"/>
    <property type="project" value="UniProtKB-KW"/>
</dbReference>
<dbReference type="CDD" id="cd01399">
    <property type="entry name" value="GlcN6P_deaminase"/>
    <property type="match status" value="1"/>
</dbReference>
<gene>
    <name evidence="3" type="ORF">F384_17290</name>
</gene>
<dbReference type="InterPro" id="IPR006148">
    <property type="entry name" value="Glc/Gal-6P_isomerase"/>
</dbReference>
<dbReference type="Pfam" id="PF01182">
    <property type="entry name" value="Glucosamine_iso"/>
    <property type="match status" value="1"/>
</dbReference>
<keyword evidence="1" id="KW-0378">Hydrolase</keyword>
<dbReference type="GO" id="GO:0019262">
    <property type="term" value="P:N-acetylneuraminate catabolic process"/>
    <property type="evidence" value="ECO:0007669"/>
    <property type="project" value="TreeGrafter"/>
</dbReference>
<dbReference type="EMBL" id="CP011132">
    <property type="protein sequence ID" value="AKE60179.1"/>
    <property type="molecule type" value="Genomic_DNA"/>
</dbReference>
<dbReference type="GO" id="GO:0004342">
    <property type="term" value="F:glucosamine-6-phosphate deaminase activity"/>
    <property type="evidence" value="ECO:0007669"/>
    <property type="project" value="InterPro"/>
</dbReference>
<dbReference type="AlphaFoldDB" id="A0A0F6TX33"/>
<evidence type="ECO:0000259" key="2">
    <source>
        <dbReference type="Pfam" id="PF01182"/>
    </source>
</evidence>
<dbReference type="PROSITE" id="PS01161">
    <property type="entry name" value="GLC_GALNAC_ISOMERASE"/>
    <property type="match status" value="1"/>
</dbReference>
<dbReference type="SUPFAM" id="SSF100950">
    <property type="entry name" value="NagB/RpiA/CoA transferase-like"/>
    <property type="match status" value="1"/>
</dbReference>
<keyword evidence="3" id="KW-0413">Isomerase</keyword>
<dbReference type="GO" id="GO:0006046">
    <property type="term" value="P:N-acetylglucosamine catabolic process"/>
    <property type="evidence" value="ECO:0007669"/>
    <property type="project" value="TreeGrafter"/>
</dbReference>
<dbReference type="OrthoDB" id="9810967at2"/>
<dbReference type="GO" id="GO:0005975">
    <property type="term" value="P:carbohydrate metabolic process"/>
    <property type="evidence" value="ECO:0007669"/>
    <property type="project" value="InterPro"/>
</dbReference>